<evidence type="ECO:0000313" key="1">
    <source>
        <dbReference type="EMBL" id="ROR80040.1"/>
    </source>
</evidence>
<dbReference type="AlphaFoldDB" id="A0A3N2BXR6"/>
<dbReference type="Proteomes" id="UP000266915">
    <property type="component" value="Unassembled WGS sequence"/>
</dbReference>
<name>A0A3N2BXR6_9MICO</name>
<organism evidence="1 2">
    <name type="scientific">Plantibacter flavus</name>
    <dbReference type="NCBI Taxonomy" id="150123"/>
    <lineage>
        <taxon>Bacteria</taxon>
        <taxon>Bacillati</taxon>
        <taxon>Actinomycetota</taxon>
        <taxon>Actinomycetes</taxon>
        <taxon>Micrococcales</taxon>
        <taxon>Microbacteriaceae</taxon>
        <taxon>Plantibacter</taxon>
    </lineage>
</organism>
<proteinExistence type="predicted"/>
<sequence>MKDIINTTMTQVLRDPGVGDQTVREALHELLRQLRPSGNAKSKPTPDLQQLLDRTVALAARSRTGYVLRWIEHVESVGIAPEQVELASRLLVAHLLDEGFHRNHVHGWLVAQGRKVELAAVLRRGREMLVQSRRTFTFCVGVVRAPLEVREALKEHWLDSDTYTKRFRAANNPKRRPVPRAGAGAIEWSAEARDPHAAMYELLEWQQKLVARVQLGYGQGDKIEFEADVIDATANKIRTPLEDRRSIRVPAIQRSRLFVGGADSGQRLDGAIGLLASHSGEIRGASIASVWAAAEGLLGRPGGKGTDVADRLSDIITCSFPRAEVGDLARAWADHGSGELFDALQGLPSADQARLMAEHLANAGDPGFESAADRAAAARYIQLAADPVGVLERVRNYYNSVCRRLYYHRNFIMHAAKFDSVTLGVSVRTAPVLVAAALDRVVNAEQGKNPVSPLALAARAQNELSLVGTTGARPLHLLLD</sequence>
<comment type="caution">
    <text evidence="1">The sequence shown here is derived from an EMBL/GenBank/DDBJ whole genome shotgun (WGS) entry which is preliminary data.</text>
</comment>
<gene>
    <name evidence="1" type="ORF">EDD42_0072</name>
</gene>
<protein>
    <submittedName>
        <fullName evidence="1">Uncharacterized protein</fullName>
    </submittedName>
</protein>
<reference evidence="1 2" key="1">
    <citation type="submission" date="2018-11" db="EMBL/GenBank/DDBJ databases">
        <title>Sequencing the genomes of 1000 actinobacteria strains.</title>
        <authorList>
            <person name="Klenk H.-P."/>
        </authorList>
    </citation>
    <scope>NUCLEOTIDE SEQUENCE [LARGE SCALE GENOMIC DNA]</scope>
    <source>
        <strain evidence="1 2">DSM 14012</strain>
    </source>
</reference>
<dbReference type="EMBL" id="RKHL01000001">
    <property type="protein sequence ID" value="ROR80040.1"/>
    <property type="molecule type" value="Genomic_DNA"/>
</dbReference>
<keyword evidence="2" id="KW-1185">Reference proteome</keyword>
<evidence type="ECO:0000313" key="2">
    <source>
        <dbReference type="Proteomes" id="UP000266915"/>
    </source>
</evidence>
<accession>A0A3N2BXR6</accession>